<evidence type="ECO:0000259" key="1">
    <source>
        <dbReference type="Pfam" id="PF15599"/>
    </source>
</evidence>
<comment type="caution">
    <text evidence="2">The sequence shown here is derived from an EMBL/GenBank/DDBJ whole genome shotgun (WGS) entry which is preliminary data.</text>
</comment>
<gene>
    <name evidence="2" type="ORF">GYN19_05380</name>
</gene>
<evidence type="ECO:0000313" key="3">
    <source>
        <dbReference type="Proteomes" id="UP001522462"/>
    </source>
</evidence>
<protein>
    <recommendedName>
        <fullName evidence="1">Immunity protein 63 domain-containing protein</fullName>
    </recommendedName>
</protein>
<evidence type="ECO:0000313" key="2">
    <source>
        <dbReference type="EMBL" id="MCJ1977381.1"/>
    </source>
</evidence>
<dbReference type="Proteomes" id="UP001522462">
    <property type="component" value="Unassembled WGS sequence"/>
</dbReference>
<proteinExistence type="predicted"/>
<dbReference type="InterPro" id="IPR028952">
    <property type="entry name" value="Imm63"/>
</dbReference>
<dbReference type="EMBL" id="JAAEDA010000006">
    <property type="protein sequence ID" value="MCJ1977381.1"/>
    <property type="molecule type" value="Genomic_DNA"/>
</dbReference>
<feature type="domain" description="Immunity protein 63" evidence="1">
    <location>
        <begin position="54"/>
        <end position="132"/>
    </location>
</feature>
<organism evidence="2 3">
    <name type="scientific">Pseudolactococcus paracarnosus</name>
    <dbReference type="NCBI Taxonomy" id="2749962"/>
    <lineage>
        <taxon>Bacteria</taxon>
        <taxon>Bacillati</taxon>
        <taxon>Bacillota</taxon>
        <taxon>Bacilli</taxon>
        <taxon>Lactobacillales</taxon>
        <taxon>Streptococcaceae</taxon>
        <taxon>Pseudolactococcus</taxon>
    </lineage>
</organism>
<accession>A0ABT0ALE6</accession>
<dbReference type="Pfam" id="PF15599">
    <property type="entry name" value="Imm63"/>
    <property type="match status" value="1"/>
</dbReference>
<dbReference type="RefSeq" id="WP_243914248.1">
    <property type="nucleotide sequence ID" value="NZ_JAAECY010000014.1"/>
</dbReference>
<name>A0ABT0ALE6_9LACT</name>
<sequence>MNQFLSTLELNDYIKEHYIRIIEKEINQEVKLSNLFFTVGTRNSVEGTYIYSDNSGYNYLYIEKGEVKVHKITTNILHISYWVVEDIVFNYSIAYATNNKITGRDYRRQLFQKEKEIWKNLDSYGYQKKKEEIENILLKNPYVDKV</sequence>
<reference evidence="2 3" key="1">
    <citation type="journal article" date="2022" name="Microbiol. Res.">
        <title>Comparative genome analysis, predicted lifestyle and antimicrobial strategies of Lactococcus carnosus and Lactococcus paracarnosus isolated from meat.</title>
        <authorList>
            <person name="Werum V."/>
            <person name="Ehrmann M."/>
            <person name="Vogel R."/>
            <person name="Hilgarth M."/>
        </authorList>
    </citation>
    <scope>NUCLEOTIDE SEQUENCE [LARGE SCALE GENOMIC DNA]</scope>
    <source>
        <strain evidence="2 3">TMW21897</strain>
    </source>
</reference>
<keyword evidence="3" id="KW-1185">Reference proteome</keyword>